<feature type="domain" description="FAD-binding" evidence="1">
    <location>
        <begin position="5"/>
        <end position="162"/>
    </location>
</feature>
<sequence>MPDLVVAGGGPVGLAAALYAARAGLEVVVREPRTGPVDKACGEGLMPGAVRDLLALGVDPEGQDIRGIRYLDAGHAVEAPFTASTGRGVRRTTLHAALSRAVAAAGIEVEHRPVTSVVQHADHVVVDGVVARHLIAADGLHSPLRRRLGLEGRAAHRRRFGLRAHVGLAPWTPYVEVHWSPGAEAYVTPVAPDLVGVAVLAAPGADFDEVLAGLPVLAERLRGHDRGRVRGAGPLRQRSRRRTAGRVLLVGDAAGYVDALTGEGIALGLAQARAAVEACRHDDPARYERAWRRIGRRHDLLTRGLLAASGVPAVRSRIVPAAAALPAVFGGVVNALARPA</sequence>
<comment type="caution">
    <text evidence="2">The sequence shown here is derived from an EMBL/GenBank/DDBJ whole genome shotgun (WGS) entry which is preliminary data.</text>
</comment>
<organism evidence="2 3">
    <name type="scientific">Nocardioides mangrovicus</name>
    <dbReference type="NCBI Taxonomy" id="2478913"/>
    <lineage>
        <taxon>Bacteria</taxon>
        <taxon>Bacillati</taxon>
        <taxon>Actinomycetota</taxon>
        <taxon>Actinomycetes</taxon>
        <taxon>Propionibacteriales</taxon>
        <taxon>Nocardioidaceae</taxon>
        <taxon>Nocardioides</taxon>
    </lineage>
</organism>
<accession>A0A3L8NYD7</accession>
<dbReference type="InterPro" id="IPR002938">
    <property type="entry name" value="FAD-bd"/>
</dbReference>
<dbReference type="EMBL" id="RDBE01000010">
    <property type="protein sequence ID" value="RLV48170.1"/>
    <property type="molecule type" value="Genomic_DNA"/>
</dbReference>
<dbReference type="OrthoDB" id="113955at2"/>
<dbReference type="PANTHER" id="PTHR42685">
    <property type="entry name" value="GERANYLGERANYL DIPHOSPHATE REDUCTASE"/>
    <property type="match status" value="1"/>
</dbReference>
<dbReference type="RefSeq" id="WP_121807675.1">
    <property type="nucleotide sequence ID" value="NZ_RDBE01000010.1"/>
</dbReference>
<keyword evidence="3" id="KW-1185">Reference proteome</keyword>
<proteinExistence type="predicted"/>
<protein>
    <submittedName>
        <fullName evidence="2">NAD(P)/FAD-dependent oxidoreductase</fullName>
    </submittedName>
</protein>
<dbReference type="PANTHER" id="PTHR42685:SF19">
    <property type="entry name" value="POSSIBLE OXIDOREDUCTASE"/>
    <property type="match status" value="1"/>
</dbReference>
<dbReference type="Proteomes" id="UP000281708">
    <property type="component" value="Unassembled WGS sequence"/>
</dbReference>
<evidence type="ECO:0000313" key="3">
    <source>
        <dbReference type="Proteomes" id="UP000281708"/>
    </source>
</evidence>
<dbReference type="Gene3D" id="3.50.50.60">
    <property type="entry name" value="FAD/NAD(P)-binding domain"/>
    <property type="match status" value="1"/>
</dbReference>
<dbReference type="SUPFAM" id="SSF51905">
    <property type="entry name" value="FAD/NAD(P)-binding domain"/>
    <property type="match status" value="1"/>
</dbReference>
<gene>
    <name evidence="2" type="ORF">D9V37_19040</name>
</gene>
<dbReference type="InterPro" id="IPR036188">
    <property type="entry name" value="FAD/NAD-bd_sf"/>
</dbReference>
<dbReference type="PRINTS" id="PR00420">
    <property type="entry name" value="RNGMNOXGNASE"/>
</dbReference>
<dbReference type="InterPro" id="IPR050407">
    <property type="entry name" value="Geranylgeranyl_reductase"/>
</dbReference>
<name>A0A3L8NYD7_9ACTN</name>
<reference evidence="2 3" key="1">
    <citation type="submission" date="2018-10" db="EMBL/GenBank/DDBJ databases">
        <title>Marmoricola sp. 4Q3S-7 whole genome shotgun sequence.</title>
        <authorList>
            <person name="Li F."/>
        </authorList>
    </citation>
    <scope>NUCLEOTIDE SEQUENCE [LARGE SCALE GENOMIC DNA]</scope>
    <source>
        <strain evidence="2 3">4Q3S-7</strain>
    </source>
</reference>
<dbReference type="GO" id="GO:0071949">
    <property type="term" value="F:FAD binding"/>
    <property type="evidence" value="ECO:0007669"/>
    <property type="project" value="InterPro"/>
</dbReference>
<evidence type="ECO:0000259" key="1">
    <source>
        <dbReference type="Pfam" id="PF01494"/>
    </source>
</evidence>
<dbReference type="AlphaFoldDB" id="A0A3L8NYD7"/>
<dbReference type="Pfam" id="PF01494">
    <property type="entry name" value="FAD_binding_3"/>
    <property type="match status" value="1"/>
</dbReference>
<evidence type="ECO:0000313" key="2">
    <source>
        <dbReference type="EMBL" id="RLV48170.1"/>
    </source>
</evidence>